<reference evidence="1" key="1">
    <citation type="submission" date="2020-03" db="EMBL/GenBank/DDBJ databases">
        <title>The deep terrestrial virosphere.</title>
        <authorList>
            <person name="Holmfeldt K."/>
            <person name="Nilsson E."/>
            <person name="Simone D."/>
            <person name="Lopez-Fernandez M."/>
            <person name="Wu X."/>
            <person name="de Brujin I."/>
            <person name="Lundin D."/>
            <person name="Andersson A."/>
            <person name="Bertilsson S."/>
            <person name="Dopson M."/>
        </authorList>
    </citation>
    <scope>NUCLEOTIDE SEQUENCE</scope>
    <source>
        <strain evidence="4">MM415A00093</strain>
        <strain evidence="2">MM415B00143</strain>
        <strain evidence="1">TM448A00087</strain>
        <strain evidence="3">TM448B00099</strain>
    </source>
</reference>
<gene>
    <name evidence="4" type="ORF">MM415A00093_0038</name>
    <name evidence="2" type="ORF">MM415B00143_0046</name>
    <name evidence="1" type="ORF">TM448A00087_0066</name>
    <name evidence="3" type="ORF">TM448B00099_0049</name>
</gene>
<dbReference type="EMBL" id="MT145187">
    <property type="protein sequence ID" value="QJI04545.1"/>
    <property type="molecule type" value="Genomic_DNA"/>
</dbReference>
<evidence type="ECO:0000313" key="4">
    <source>
        <dbReference type="EMBL" id="QJI04545.1"/>
    </source>
</evidence>
<organism evidence="1">
    <name type="scientific">viral metagenome</name>
    <dbReference type="NCBI Taxonomy" id="1070528"/>
    <lineage>
        <taxon>unclassified sequences</taxon>
        <taxon>metagenomes</taxon>
        <taxon>organismal metagenomes</taxon>
    </lineage>
</organism>
<evidence type="ECO:0000313" key="1">
    <source>
        <dbReference type="EMBL" id="QJA44133.1"/>
    </source>
</evidence>
<protein>
    <submittedName>
        <fullName evidence="1">Uncharacterized protein</fullName>
    </submittedName>
</protein>
<evidence type="ECO:0000313" key="2">
    <source>
        <dbReference type="EMBL" id="QJA67895.1"/>
    </source>
</evidence>
<name>A0A6H1Z8C0_9ZZZZ</name>
<proteinExistence type="predicted"/>
<accession>A0A6H1Z8C0</accession>
<sequence length="58" mass="6841">MAEHHCEEYDKWNKFENGVYGLAFAHGMYYPDDYPRFKFCPFCGEKIEVILKKSRSGG</sequence>
<dbReference type="EMBL" id="MT143973">
    <property type="protein sequence ID" value="QJA44133.1"/>
    <property type="molecule type" value="Genomic_DNA"/>
</dbReference>
<evidence type="ECO:0000313" key="3">
    <source>
        <dbReference type="EMBL" id="QJH93573.1"/>
    </source>
</evidence>
<dbReference type="EMBL" id="MT144589">
    <property type="protein sequence ID" value="QJH93573.1"/>
    <property type="molecule type" value="Genomic_DNA"/>
</dbReference>
<dbReference type="EMBL" id="MT141577">
    <property type="protein sequence ID" value="QJA67895.1"/>
    <property type="molecule type" value="Genomic_DNA"/>
</dbReference>
<dbReference type="AlphaFoldDB" id="A0A6H1Z8C0"/>